<proteinExistence type="predicted"/>
<sequence>MKTYYKEIIDLGHEYYNNMPNLGANCCAFWPLETFEHTRKITGGKLATEGKMILMPEHCGTHIDAPRHFDEHGKTVDEVPLDQMILPGHLLDLTHRQKGEAITIADLEAAEEKSGQKIGSGTATICWTGVDKDWQTPGFIMERPFVPTDTAQWLVDRNITIFATDLIGMDDPHQWWWPTHEIWLKKGICMVQQLCNLDKLLGKEFLFVCLPLKMRGGTASPVRPVALVM</sequence>
<dbReference type="Gene3D" id="3.50.30.50">
    <property type="entry name" value="Putative cyclase"/>
    <property type="match status" value="1"/>
</dbReference>
<dbReference type="PANTHER" id="PTHR31118:SF32">
    <property type="entry name" value="KYNURENINE FORMAMIDASE"/>
    <property type="match status" value="1"/>
</dbReference>
<name>A0A512NAX0_9HYPH</name>
<dbReference type="Proteomes" id="UP000321058">
    <property type="component" value="Unassembled WGS sequence"/>
</dbReference>
<dbReference type="PANTHER" id="PTHR31118">
    <property type="entry name" value="CYCLASE-LIKE PROTEIN 2"/>
    <property type="match status" value="1"/>
</dbReference>
<reference evidence="1 2" key="1">
    <citation type="submission" date="2019-07" db="EMBL/GenBank/DDBJ databases">
        <title>Whole genome shotgun sequence of Reyranella soli NBRC 108950.</title>
        <authorList>
            <person name="Hosoyama A."/>
            <person name="Uohara A."/>
            <person name="Ohji S."/>
            <person name="Ichikawa N."/>
        </authorList>
    </citation>
    <scope>NUCLEOTIDE SEQUENCE [LARGE SCALE GENOMIC DNA]</scope>
    <source>
        <strain evidence="1 2">NBRC 108950</strain>
    </source>
</reference>
<dbReference type="SUPFAM" id="SSF102198">
    <property type="entry name" value="Putative cyclase"/>
    <property type="match status" value="1"/>
</dbReference>
<dbReference type="RefSeq" id="WP_170303110.1">
    <property type="nucleotide sequence ID" value="NZ_BKAJ01000054.1"/>
</dbReference>
<dbReference type="AlphaFoldDB" id="A0A512NAX0"/>
<accession>A0A512NAX0</accession>
<evidence type="ECO:0000313" key="1">
    <source>
        <dbReference type="EMBL" id="GEP56089.1"/>
    </source>
</evidence>
<evidence type="ECO:0000313" key="2">
    <source>
        <dbReference type="Proteomes" id="UP000321058"/>
    </source>
</evidence>
<comment type="caution">
    <text evidence="1">The sequence shown here is derived from an EMBL/GenBank/DDBJ whole genome shotgun (WGS) entry which is preliminary data.</text>
</comment>
<keyword evidence="2" id="KW-1185">Reference proteome</keyword>
<dbReference type="EMBL" id="BKAJ01000054">
    <property type="protein sequence ID" value="GEP56089.1"/>
    <property type="molecule type" value="Genomic_DNA"/>
</dbReference>
<organism evidence="1 2">
    <name type="scientific">Reyranella soli</name>
    <dbReference type="NCBI Taxonomy" id="1230389"/>
    <lineage>
        <taxon>Bacteria</taxon>
        <taxon>Pseudomonadati</taxon>
        <taxon>Pseudomonadota</taxon>
        <taxon>Alphaproteobacteria</taxon>
        <taxon>Hyphomicrobiales</taxon>
        <taxon>Reyranellaceae</taxon>
        <taxon>Reyranella</taxon>
    </lineage>
</organism>
<dbReference type="Pfam" id="PF04199">
    <property type="entry name" value="Cyclase"/>
    <property type="match status" value="1"/>
</dbReference>
<dbReference type="GO" id="GO:0004061">
    <property type="term" value="F:arylformamidase activity"/>
    <property type="evidence" value="ECO:0007669"/>
    <property type="project" value="InterPro"/>
</dbReference>
<dbReference type="InterPro" id="IPR007325">
    <property type="entry name" value="KFase/CYL"/>
</dbReference>
<gene>
    <name evidence="1" type="ORF">RSO01_32550</name>
</gene>
<protein>
    <submittedName>
        <fullName evidence="1">Cyclase</fullName>
    </submittedName>
</protein>
<dbReference type="GO" id="GO:0019441">
    <property type="term" value="P:L-tryptophan catabolic process to kynurenine"/>
    <property type="evidence" value="ECO:0007669"/>
    <property type="project" value="InterPro"/>
</dbReference>
<dbReference type="InterPro" id="IPR037175">
    <property type="entry name" value="KFase_sf"/>
</dbReference>